<sequence>MKKANGIRDAPLISPKKKSPTKKSGISFLTPVATDWVILAQPMTTSTHPTCGKEGGLNASAIKDSVVAIKLAEASLLPIEHGNEVVEAREVTISSMKGEVKQAWREALTYQKKVNELKGEKEREKENFDLAKEELEKKVAEMVGKEKE</sequence>
<gene>
    <name evidence="3" type="ORF">Acr_27g0000230</name>
</gene>
<feature type="coiled-coil region" evidence="1">
    <location>
        <begin position="107"/>
        <end position="141"/>
    </location>
</feature>
<proteinExistence type="predicted"/>
<accession>A0A7J0H6A3</accession>
<keyword evidence="4" id="KW-1185">Reference proteome</keyword>
<dbReference type="Proteomes" id="UP000585474">
    <property type="component" value="Unassembled WGS sequence"/>
</dbReference>
<feature type="region of interest" description="Disordered" evidence="2">
    <location>
        <begin position="1"/>
        <end position="25"/>
    </location>
</feature>
<evidence type="ECO:0000313" key="4">
    <source>
        <dbReference type="Proteomes" id="UP000585474"/>
    </source>
</evidence>
<evidence type="ECO:0000313" key="3">
    <source>
        <dbReference type="EMBL" id="GFZ18284.1"/>
    </source>
</evidence>
<dbReference type="AlphaFoldDB" id="A0A7J0H6A3"/>
<organism evidence="3 4">
    <name type="scientific">Actinidia rufa</name>
    <dbReference type="NCBI Taxonomy" id="165716"/>
    <lineage>
        <taxon>Eukaryota</taxon>
        <taxon>Viridiplantae</taxon>
        <taxon>Streptophyta</taxon>
        <taxon>Embryophyta</taxon>
        <taxon>Tracheophyta</taxon>
        <taxon>Spermatophyta</taxon>
        <taxon>Magnoliopsida</taxon>
        <taxon>eudicotyledons</taxon>
        <taxon>Gunneridae</taxon>
        <taxon>Pentapetalae</taxon>
        <taxon>asterids</taxon>
        <taxon>Ericales</taxon>
        <taxon>Actinidiaceae</taxon>
        <taxon>Actinidia</taxon>
    </lineage>
</organism>
<evidence type="ECO:0000256" key="1">
    <source>
        <dbReference type="SAM" id="Coils"/>
    </source>
</evidence>
<reference evidence="3 4" key="1">
    <citation type="submission" date="2019-07" db="EMBL/GenBank/DDBJ databases">
        <title>De Novo Assembly of kiwifruit Actinidia rufa.</title>
        <authorList>
            <person name="Sugita-Konishi S."/>
            <person name="Sato K."/>
            <person name="Mori E."/>
            <person name="Abe Y."/>
            <person name="Kisaki G."/>
            <person name="Hamano K."/>
            <person name="Suezawa K."/>
            <person name="Otani M."/>
            <person name="Fukuda T."/>
            <person name="Manabe T."/>
            <person name="Gomi K."/>
            <person name="Tabuchi M."/>
            <person name="Akimitsu K."/>
            <person name="Kataoka I."/>
        </authorList>
    </citation>
    <scope>NUCLEOTIDE SEQUENCE [LARGE SCALE GENOMIC DNA]</scope>
    <source>
        <strain evidence="4">cv. Fuchu</strain>
    </source>
</reference>
<name>A0A7J0H6A3_9ERIC</name>
<protein>
    <submittedName>
        <fullName evidence="3">Uncharacterized protein</fullName>
    </submittedName>
</protein>
<comment type="caution">
    <text evidence="3">The sequence shown here is derived from an EMBL/GenBank/DDBJ whole genome shotgun (WGS) entry which is preliminary data.</text>
</comment>
<keyword evidence="1" id="KW-0175">Coiled coil</keyword>
<evidence type="ECO:0000256" key="2">
    <source>
        <dbReference type="SAM" id="MobiDB-lite"/>
    </source>
</evidence>
<dbReference type="EMBL" id="BJWL01000027">
    <property type="protein sequence ID" value="GFZ18284.1"/>
    <property type="molecule type" value="Genomic_DNA"/>
</dbReference>